<accession>A0ABX5LCI7</accession>
<organism evidence="1 2">
    <name type="scientific">Rathayibacter iranicus NCPPB 2253 = VKM Ac-1602</name>
    <dbReference type="NCBI Taxonomy" id="1328868"/>
    <lineage>
        <taxon>Bacteria</taxon>
        <taxon>Bacillati</taxon>
        <taxon>Actinomycetota</taxon>
        <taxon>Actinomycetes</taxon>
        <taxon>Micrococcales</taxon>
        <taxon>Microbacteriaceae</taxon>
        <taxon>Rathayibacter</taxon>
    </lineage>
</organism>
<name>A0ABX5LCI7_9MICO</name>
<feature type="non-terminal residue" evidence="1">
    <location>
        <position position="74"/>
    </location>
</feature>
<protein>
    <submittedName>
        <fullName evidence="1">Uncharacterized protein</fullName>
    </submittedName>
</protein>
<evidence type="ECO:0000313" key="1">
    <source>
        <dbReference type="EMBL" id="PWJ60802.1"/>
    </source>
</evidence>
<proteinExistence type="predicted"/>
<dbReference type="EMBL" id="QGDV01000024">
    <property type="protein sequence ID" value="PWJ60802.1"/>
    <property type="molecule type" value="Genomic_DNA"/>
</dbReference>
<reference evidence="1 2" key="1">
    <citation type="submission" date="2018-03" db="EMBL/GenBank/DDBJ databases">
        <title>Genomic Encyclopedia of Type Strains, Phase III (KMG-III): the genomes of soil and plant-associated and newly described type strains.</title>
        <authorList>
            <person name="Whitman W."/>
        </authorList>
    </citation>
    <scope>NUCLEOTIDE SEQUENCE [LARGE SCALE GENOMIC DNA]</scope>
    <source>
        <strain evidence="1 2">VKM Ac-1602</strain>
    </source>
</reference>
<keyword evidence="2" id="KW-1185">Reference proteome</keyword>
<evidence type="ECO:0000313" key="2">
    <source>
        <dbReference type="Proteomes" id="UP000245674"/>
    </source>
</evidence>
<dbReference type="Proteomes" id="UP000245674">
    <property type="component" value="Unassembled WGS sequence"/>
</dbReference>
<comment type="caution">
    <text evidence="1">The sequence shown here is derived from an EMBL/GenBank/DDBJ whole genome shotgun (WGS) entry which is preliminary data.</text>
</comment>
<sequence>MRSDSPAGSLVVARFGVANCRLWPPSFYAPSDIHAGRFGSAGREGTVVVADLGAIEEDVPFDTGLAESVISAFT</sequence>
<gene>
    <name evidence="1" type="ORF">B0H03_1241</name>
</gene>